<keyword evidence="3" id="KW-0677">Repeat</keyword>
<organism evidence="4">
    <name type="scientific">Magnetospirillum gryphiswaldense</name>
    <dbReference type="NCBI Taxonomy" id="55518"/>
    <lineage>
        <taxon>Bacteria</taxon>
        <taxon>Pseudomonadati</taxon>
        <taxon>Pseudomonadota</taxon>
        <taxon>Alphaproteobacteria</taxon>
        <taxon>Rhodospirillales</taxon>
        <taxon>Rhodospirillaceae</taxon>
        <taxon>Magnetospirillum</taxon>
    </lineage>
</organism>
<proteinExistence type="inferred from homology"/>
<dbReference type="Gene3D" id="2.160.10.10">
    <property type="entry name" value="Hexapeptide repeat proteins"/>
    <property type="match status" value="1"/>
</dbReference>
<keyword evidence="2 4" id="KW-0808">Transferase</keyword>
<dbReference type="RefSeq" id="WP_106003065.1">
    <property type="nucleotide sequence ID" value="NZ_CP027527.1"/>
</dbReference>
<dbReference type="InterPro" id="IPR050179">
    <property type="entry name" value="Trans_hexapeptide_repeat"/>
</dbReference>
<evidence type="ECO:0000256" key="2">
    <source>
        <dbReference type="ARBA" id="ARBA00022679"/>
    </source>
</evidence>
<dbReference type="AlphaFoldDB" id="A4U174"/>
<evidence type="ECO:0000256" key="3">
    <source>
        <dbReference type="ARBA" id="ARBA00022737"/>
    </source>
</evidence>
<dbReference type="PANTHER" id="PTHR43300:SF11">
    <property type="entry name" value="ACETYLTRANSFERASE RV3034C-RELATED"/>
    <property type="match status" value="1"/>
</dbReference>
<dbReference type="SUPFAM" id="SSF51161">
    <property type="entry name" value="Trimeric LpxA-like enzymes"/>
    <property type="match status" value="1"/>
</dbReference>
<dbReference type="GO" id="GO:0016740">
    <property type="term" value="F:transferase activity"/>
    <property type="evidence" value="ECO:0007669"/>
    <property type="project" value="UniProtKB-KW"/>
</dbReference>
<protein>
    <submittedName>
        <fullName evidence="4">Acetyltransferase (Isoleucine patch superfamily)</fullName>
    </submittedName>
</protein>
<dbReference type="PROSITE" id="PS00101">
    <property type="entry name" value="HEXAPEP_TRANSFERASES"/>
    <property type="match status" value="1"/>
</dbReference>
<accession>A4U174</accession>
<evidence type="ECO:0000256" key="1">
    <source>
        <dbReference type="ARBA" id="ARBA00007274"/>
    </source>
</evidence>
<dbReference type="PANTHER" id="PTHR43300">
    <property type="entry name" value="ACETYLTRANSFERASE"/>
    <property type="match status" value="1"/>
</dbReference>
<evidence type="ECO:0000313" key="4">
    <source>
        <dbReference type="EMBL" id="CAM76631.1"/>
    </source>
</evidence>
<dbReference type="CDD" id="cd04647">
    <property type="entry name" value="LbH_MAT_like"/>
    <property type="match status" value="1"/>
</dbReference>
<comment type="similarity">
    <text evidence="1">Belongs to the transferase hexapeptide repeat family.</text>
</comment>
<reference evidence="4" key="1">
    <citation type="journal article" date="2007" name="J. Bacteriol.">
        <title>Comparative genome analysis of four magnetotactic bacteria reveals a complex set of group-specific genes implicated in magnetosome biomineralization and function.</title>
        <authorList>
            <person name="Richter M."/>
            <person name="Kube M."/>
            <person name="Bazylinski D.A."/>
            <person name="Lombardot T."/>
            <person name="Gloeckner F.O."/>
            <person name="Reinhardt R."/>
            <person name="Schueler D."/>
        </authorList>
    </citation>
    <scope>NUCLEOTIDE SEQUENCE</scope>
    <source>
        <strain evidence="4">MSR-1</strain>
    </source>
</reference>
<dbReference type="InterPro" id="IPR011004">
    <property type="entry name" value="Trimer_LpxA-like_sf"/>
</dbReference>
<dbReference type="EMBL" id="CU459003">
    <property type="protein sequence ID" value="CAM76631.1"/>
    <property type="molecule type" value="Genomic_DNA"/>
</dbReference>
<dbReference type="InterPro" id="IPR018357">
    <property type="entry name" value="Hexapep_transf_CS"/>
</dbReference>
<sequence>MNTVELAKLLRKLHEETDENLREEFSRSLSFQDGFFNRWDRAKRLGFGESTQIYNSVQVLGDVNIGSNSFVGAFSVLDGGYAPVRIGSFVSISAGVHIYSHDTVMWSLSGGHADKRIGAVTICDCTYVGSQSVIACGVTVGRQSVVASNSFVNDSVPDRTVVGGSPARVIGRVIEDGDQLKVVFE</sequence>
<name>A4U174_9PROT</name>
<gene>
    <name evidence="4" type="ORF">MGR_1161</name>
</gene>